<feature type="domain" description="HD Cas3-type" evidence="12">
    <location>
        <begin position="8"/>
        <end position="201"/>
    </location>
</feature>
<keyword evidence="5" id="KW-0547">Nucleotide-binding</keyword>
<evidence type="ECO:0000256" key="6">
    <source>
        <dbReference type="ARBA" id="ARBA00022801"/>
    </source>
</evidence>
<evidence type="ECO:0000256" key="1">
    <source>
        <dbReference type="ARBA" id="ARBA00006847"/>
    </source>
</evidence>
<dbReference type="Pfam" id="PF22590">
    <property type="entry name" value="Cas3-like_C_2"/>
    <property type="match status" value="1"/>
</dbReference>
<keyword evidence="6" id="KW-0378">Hydrolase</keyword>
<comment type="similarity">
    <text evidence="1">In the N-terminal section; belongs to the CRISPR-associated nuclease Cas3-HD family.</text>
</comment>
<dbReference type="Pfam" id="PF18019">
    <property type="entry name" value="Cas3_HD"/>
    <property type="match status" value="1"/>
</dbReference>
<dbReference type="GO" id="GO:0005829">
    <property type="term" value="C:cytosol"/>
    <property type="evidence" value="ECO:0007669"/>
    <property type="project" value="TreeGrafter"/>
</dbReference>
<dbReference type="SMART" id="SM00490">
    <property type="entry name" value="HELICc"/>
    <property type="match status" value="1"/>
</dbReference>
<evidence type="ECO:0000256" key="7">
    <source>
        <dbReference type="ARBA" id="ARBA00022806"/>
    </source>
</evidence>
<accession>A0AAE7BEF4</accession>
<keyword evidence="9" id="KW-0051">Antiviral defense</keyword>
<evidence type="ECO:0000256" key="3">
    <source>
        <dbReference type="ARBA" id="ARBA00022722"/>
    </source>
</evidence>
<keyword evidence="8" id="KW-0067">ATP-binding</keyword>
<dbReference type="InterPro" id="IPR011545">
    <property type="entry name" value="DEAD/DEAH_box_helicase_dom"/>
</dbReference>
<dbReference type="Gene3D" id="3.40.50.300">
    <property type="entry name" value="P-loop containing nucleotide triphosphate hydrolases"/>
    <property type="match status" value="2"/>
</dbReference>
<organism evidence="13 14">
    <name type="scientific">Arcobacter defluvii</name>
    <dbReference type="NCBI Taxonomy" id="873191"/>
    <lineage>
        <taxon>Bacteria</taxon>
        <taxon>Pseudomonadati</taxon>
        <taxon>Campylobacterota</taxon>
        <taxon>Epsilonproteobacteria</taxon>
        <taxon>Campylobacterales</taxon>
        <taxon>Arcobacteraceae</taxon>
        <taxon>Arcobacter</taxon>
    </lineage>
</organism>
<name>A0AAE7BEF4_9BACT</name>
<evidence type="ECO:0000259" key="11">
    <source>
        <dbReference type="PROSITE" id="PS51192"/>
    </source>
</evidence>
<evidence type="ECO:0000256" key="8">
    <source>
        <dbReference type="ARBA" id="ARBA00022840"/>
    </source>
</evidence>
<dbReference type="GO" id="GO:0004519">
    <property type="term" value="F:endonuclease activity"/>
    <property type="evidence" value="ECO:0007669"/>
    <property type="project" value="UniProtKB-KW"/>
</dbReference>
<dbReference type="PROSITE" id="PS51192">
    <property type="entry name" value="HELICASE_ATP_BIND_1"/>
    <property type="match status" value="1"/>
</dbReference>
<dbReference type="NCBIfam" id="TIGR01587">
    <property type="entry name" value="cas3_core"/>
    <property type="match status" value="1"/>
</dbReference>
<evidence type="ECO:0000313" key="14">
    <source>
        <dbReference type="Proteomes" id="UP000503313"/>
    </source>
</evidence>
<dbReference type="AlphaFoldDB" id="A0AAE7BEF4"/>
<evidence type="ECO:0000259" key="12">
    <source>
        <dbReference type="PROSITE" id="PS51643"/>
    </source>
</evidence>
<evidence type="ECO:0000313" key="13">
    <source>
        <dbReference type="EMBL" id="QKF77955.1"/>
    </source>
</evidence>
<keyword evidence="13" id="KW-0255">Endonuclease</keyword>
<comment type="similarity">
    <text evidence="2">In the central section; belongs to the CRISPR-associated helicase Cas3 family.</text>
</comment>
<protein>
    <submittedName>
        <fullName evidence="13">CRISPR/Cas system-associated endonuclease/helicase Cas3, type I-B</fullName>
    </submittedName>
</protein>
<evidence type="ECO:0000256" key="5">
    <source>
        <dbReference type="ARBA" id="ARBA00022741"/>
    </source>
</evidence>
<keyword evidence="4" id="KW-0479">Metal-binding</keyword>
<dbReference type="RefSeq" id="WP_129011340.1">
    <property type="nucleotide sequence ID" value="NZ_CP053835.1"/>
</dbReference>
<dbReference type="InterPro" id="IPR027417">
    <property type="entry name" value="P-loop_NTPase"/>
</dbReference>
<dbReference type="InterPro" id="IPR050079">
    <property type="entry name" value="DEAD_box_RNA_helicase"/>
</dbReference>
<dbReference type="SUPFAM" id="SSF52540">
    <property type="entry name" value="P-loop containing nucleoside triphosphate hydrolases"/>
    <property type="match status" value="1"/>
</dbReference>
<dbReference type="Proteomes" id="UP000503313">
    <property type="component" value="Chromosome"/>
</dbReference>
<feature type="domain" description="Helicase ATP-binding" evidence="11">
    <location>
        <begin position="238"/>
        <end position="427"/>
    </location>
</feature>
<dbReference type="EMBL" id="CP053835">
    <property type="protein sequence ID" value="QKF77955.1"/>
    <property type="molecule type" value="Genomic_DNA"/>
</dbReference>
<comment type="similarity">
    <text evidence="10">Belongs to the DEAD box helicase family.</text>
</comment>
<dbReference type="GO" id="GO:0046872">
    <property type="term" value="F:metal ion binding"/>
    <property type="evidence" value="ECO:0007669"/>
    <property type="project" value="UniProtKB-KW"/>
</dbReference>
<dbReference type="NCBIfam" id="TIGR01596">
    <property type="entry name" value="cas3_HD"/>
    <property type="match status" value="1"/>
</dbReference>
<sequence length="729" mass="85753">MDIWAKKLNDEYQTLEEHTLWVIEEALKQVDNKTLQKVANISGWSTDKIKDLIFFSAYFHDVGKATKEFQNTITTGTQSYHAMYSASVLESIGDFEFLEDDIYINLLLIITLTHHSLMPYTANSSKFIFLDKAKNFFQNYKTLYKEMLEKECSYSFNFHISDDIKFEIENIENDLKLIQQTHKLRILYTYVSGILNLADWIASARFSQTTPITIFGFIPSKDDFMSHLTFDKLRDFQDELADCTQSVLVEIPTGEGKTEGSLFWAIKNIYNENTKIIYTLPTQTTSNKLYERVQNFFDKNECGLIHSNAKIFLEKEYEKDNGIVDKQFDSNFLVSKSFNKPVTVSTIDSLLKYFINIGRFNIATKNFLNSVIIIDEVHSYDFKLMGFLKRFLELCCEHDVRVCLMSASIPNKIKELLNIKDYPVITENNLFKKKANEIIKRDYELDDDSNFIFEKFEKSKNILIIRNTVKSATDTYKYLKDMFSLDDEEIVLYHSTFKKMDKQKKEELIFEKLGSDKPFILVATQIVEVSLDIDFDVMFTDNAPIDSLIQRFGRVNRKKDENNKGEIYIYKYSKVSPYTNSYLLDLTFDVVQDGYFELGEYVQWLNTVYDKLFEMDKSVNNEVSRLFDSAYLKYDETIKKLSGINKSPDDYDLRDIDKKLQKNDYLLYDDYMNDKIKYEYTISLPTYFEKEYLYQTQEKLNYEIINLKYSFQEGIIYIDENNGLNELGE</sequence>
<evidence type="ECO:0000256" key="9">
    <source>
        <dbReference type="ARBA" id="ARBA00023118"/>
    </source>
</evidence>
<dbReference type="InterPro" id="IPR038257">
    <property type="entry name" value="CRISPR-assoc_Cas3_HD_sf"/>
</dbReference>
<dbReference type="KEGG" id="adz:ADFLV_1939"/>
<dbReference type="InterPro" id="IPR001650">
    <property type="entry name" value="Helicase_C-like"/>
</dbReference>
<dbReference type="GO" id="GO:0051607">
    <property type="term" value="P:defense response to virus"/>
    <property type="evidence" value="ECO:0007669"/>
    <property type="project" value="UniProtKB-KW"/>
</dbReference>
<dbReference type="PANTHER" id="PTHR47959">
    <property type="entry name" value="ATP-DEPENDENT RNA HELICASE RHLE-RELATED"/>
    <property type="match status" value="1"/>
</dbReference>
<dbReference type="PANTHER" id="PTHR47959:SF16">
    <property type="entry name" value="CRISPR-ASSOCIATED NUCLEASE_HELICASE CAS3-RELATED"/>
    <property type="match status" value="1"/>
</dbReference>
<proteinExistence type="inferred from homology"/>
<keyword evidence="3" id="KW-0540">Nuclease</keyword>
<dbReference type="InterPro" id="IPR014001">
    <property type="entry name" value="Helicase_ATP-bd"/>
</dbReference>
<dbReference type="GO" id="GO:0003676">
    <property type="term" value="F:nucleic acid binding"/>
    <property type="evidence" value="ECO:0007669"/>
    <property type="project" value="InterPro"/>
</dbReference>
<dbReference type="GO" id="GO:0016787">
    <property type="term" value="F:hydrolase activity"/>
    <property type="evidence" value="ECO:0007669"/>
    <property type="project" value="UniProtKB-KW"/>
</dbReference>
<dbReference type="Gene3D" id="1.10.3210.30">
    <property type="match status" value="1"/>
</dbReference>
<dbReference type="GO" id="GO:0003724">
    <property type="term" value="F:RNA helicase activity"/>
    <property type="evidence" value="ECO:0007669"/>
    <property type="project" value="TreeGrafter"/>
</dbReference>
<dbReference type="Pfam" id="PF00270">
    <property type="entry name" value="DEAD"/>
    <property type="match status" value="1"/>
</dbReference>
<evidence type="ECO:0000256" key="10">
    <source>
        <dbReference type="ARBA" id="ARBA00038437"/>
    </source>
</evidence>
<gene>
    <name evidence="13" type="primary">cas3</name>
    <name evidence="13" type="ORF">ADFLV_1939</name>
</gene>
<dbReference type="CDD" id="cd09641">
    <property type="entry name" value="Cas3''_I"/>
    <property type="match status" value="1"/>
</dbReference>
<dbReference type="PROSITE" id="PS51643">
    <property type="entry name" value="HD_CAS3"/>
    <property type="match status" value="1"/>
</dbReference>
<evidence type="ECO:0000256" key="4">
    <source>
        <dbReference type="ARBA" id="ARBA00022723"/>
    </source>
</evidence>
<dbReference type="GO" id="GO:0005524">
    <property type="term" value="F:ATP binding"/>
    <property type="evidence" value="ECO:0007669"/>
    <property type="project" value="UniProtKB-KW"/>
</dbReference>
<dbReference type="InterPro" id="IPR006483">
    <property type="entry name" value="CRISPR-assoc_Cas3_HD"/>
</dbReference>
<dbReference type="InterPro" id="IPR054712">
    <property type="entry name" value="Cas3-like_dom"/>
</dbReference>
<reference evidence="13 14" key="1">
    <citation type="submission" date="2020-05" db="EMBL/GenBank/DDBJ databases">
        <title>Complete genome sequencing of Campylobacter and Arcobacter type strains.</title>
        <authorList>
            <person name="Miller W.G."/>
            <person name="Yee E."/>
        </authorList>
    </citation>
    <scope>NUCLEOTIDE SEQUENCE [LARGE SCALE GENOMIC DNA]</scope>
    <source>
        <strain evidence="13 14">LMG 25694</strain>
    </source>
</reference>
<dbReference type="SMART" id="SM00487">
    <property type="entry name" value="DEXDc"/>
    <property type="match status" value="1"/>
</dbReference>
<keyword evidence="7" id="KW-0347">Helicase</keyword>
<dbReference type="InterPro" id="IPR006474">
    <property type="entry name" value="Helicase_Cas3_CRISPR-ass_core"/>
</dbReference>
<evidence type="ECO:0000256" key="2">
    <source>
        <dbReference type="ARBA" id="ARBA00009046"/>
    </source>
</evidence>
<keyword evidence="14" id="KW-1185">Reference proteome</keyword>